<dbReference type="InterPro" id="IPR035965">
    <property type="entry name" value="PAS-like_dom_sf"/>
</dbReference>
<dbReference type="InterPro" id="IPR036890">
    <property type="entry name" value="HATPase_C_sf"/>
</dbReference>
<comment type="caution">
    <text evidence="13">The sequence shown here is derived from an EMBL/GenBank/DDBJ whole genome shotgun (WGS) entry which is preliminary data.</text>
</comment>
<dbReference type="SMART" id="SM00387">
    <property type="entry name" value="HATPase_c"/>
    <property type="match status" value="1"/>
</dbReference>
<comment type="catalytic activity">
    <reaction evidence="1">
        <text>ATP + protein L-histidine = ADP + protein N-phospho-L-histidine.</text>
        <dbReference type="EC" id="2.7.13.3"/>
    </reaction>
</comment>
<evidence type="ECO:0000259" key="11">
    <source>
        <dbReference type="PROSITE" id="PS50046"/>
    </source>
</evidence>
<keyword evidence="10" id="KW-0675">Receptor</keyword>
<comment type="similarity">
    <text evidence="2">In the N-terminal section; belongs to the phytochrome family.</text>
</comment>
<keyword evidence="5" id="KW-0597">Phosphoprotein</keyword>
<evidence type="ECO:0000256" key="2">
    <source>
        <dbReference type="ARBA" id="ARBA00006402"/>
    </source>
</evidence>
<dbReference type="InterPro" id="IPR013515">
    <property type="entry name" value="Phytochrome_cen-reg"/>
</dbReference>
<keyword evidence="9" id="KW-0157">Chromophore</keyword>
<sequence length="757" mass="86403">MKIKDIVNRNIVTLTNCEHEPIHIPGSIQPHGFLIGLNADWKIDFCTANIAEFIDIQHTEVLGKDLTAVFGSKSQEQILEYLNEDKIQNVFPLEINLLEKQFQLSIHKSFDIYVLEAEPKFPDREKLADVYTQTIQFVTQMNNTSSLKDLCALVAQGTREITGYDRVMIYRFDEQYNGEVIAENCREDLEPFLGLHYPHTDIPPQARELYIKNQLRLIVDIDYKPVPIFTIDDNREDKNLDLSLSILRSTSPIHVQYLKNMGVGATLTISLIHQDKLWGLIACHHYSKKNISPEIRLAAKLQGQFITSQIDIRQSNDENVNARKTSLALELLSGLELPLTEDSLETIIKSPQLLNICNASGVSVLVKDKIYKNGLTPSNEQIISLIESINKKTTDKTFSTNKLRDHFPEMEECSDFAGIIYHSLDSANHIIWYRPETISEINWGGDPEKAIVKDSNGLHPRNSFNIWKQIIKNQSNIWKQYEINAATQYAHTLHNHLMMIMLSEEEEKYRTQSEILRETNAELENINWISTHDLQEPLRKIQLITSKMLTELDVIPLESISSSLVRVSKSAARMRVLLEDILKFTRIKYTRDALQEVDLNQILEITLAEMKENIAEKNAVIESENLPEVHAIGFLMRQLFSNIIQNSLKYASQERTPVIKITASKEAELVGHSNKIYCHWVNFSDNGIGFEQQYAETIFKVFTRLHNQDEYGGSGVGLALCKKIMQTVGGNIYATGKLGVGTDIKIYFPCNPEDSLI</sequence>
<dbReference type="Gene3D" id="1.10.287.130">
    <property type="match status" value="1"/>
</dbReference>
<dbReference type="PANTHER" id="PTHR43304:SF1">
    <property type="entry name" value="PAC DOMAIN-CONTAINING PROTEIN"/>
    <property type="match status" value="1"/>
</dbReference>
<evidence type="ECO:0000256" key="9">
    <source>
        <dbReference type="ARBA" id="ARBA00022991"/>
    </source>
</evidence>
<dbReference type="InterPro" id="IPR016132">
    <property type="entry name" value="Phyto_chromo_attachment"/>
</dbReference>
<dbReference type="PROSITE" id="PS50109">
    <property type="entry name" value="HIS_KIN"/>
    <property type="match status" value="1"/>
</dbReference>
<evidence type="ECO:0000256" key="3">
    <source>
        <dbReference type="ARBA" id="ARBA00012438"/>
    </source>
</evidence>
<evidence type="ECO:0000256" key="4">
    <source>
        <dbReference type="ARBA" id="ARBA00022543"/>
    </source>
</evidence>
<evidence type="ECO:0000256" key="5">
    <source>
        <dbReference type="ARBA" id="ARBA00022553"/>
    </source>
</evidence>
<dbReference type="Gene3D" id="3.30.450.270">
    <property type="match status" value="1"/>
</dbReference>
<name>A0A9N8J1V8_9FLAO</name>
<keyword evidence="7 13" id="KW-0808">Transferase</keyword>
<dbReference type="GO" id="GO:0009881">
    <property type="term" value="F:photoreceptor activity"/>
    <property type="evidence" value="ECO:0007669"/>
    <property type="project" value="UniProtKB-KW"/>
</dbReference>
<dbReference type="Pfam" id="PF01590">
    <property type="entry name" value="GAF"/>
    <property type="match status" value="1"/>
</dbReference>
<dbReference type="InterPro" id="IPR043150">
    <property type="entry name" value="Phytochrome_PHY_sf"/>
</dbReference>
<dbReference type="EMBL" id="CAIJDE010000043">
    <property type="protein sequence ID" value="CAC9974721.1"/>
    <property type="molecule type" value="Genomic_DNA"/>
</dbReference>
<dbReference type="InterPro" id="IPR052162">
    <property type="entry name" value="Sensor_kinase/Photoreceptor"/>
</dbReference>
<dbReference type="Gene3D" id="3.30.450.40">
    <property type="match status" value="1"/>
</dbReference>
<dbReference type="SUPFAM" id="SSF55874">
    <property type="entry name" value="ATPase domain of HSP90 chaperone/DNA topoisomerase II/histidine kinase"/>
    <property type="match status" value="1"/>
</dbReference>
<dbReference type="InterPro" id="IPR001294">
    <property type="entry name" value="Phytochrome"/>
</dbReference>
<dbReference type="AlphaFoldDB" id="A0A9N8J1V8"/>
<dbReference type="InterPro" id="IPR013654">
    <property type="entry name" value="PAS_2"/>
</dbReference>
<dbReference type="InterPro" id="IPR003594">
    <property type="entry name" value="HATPase_dom"/>
</dbReference>
<protein>
    <recommendedName>
        <fullName evidence="3">histidine kinase</fullName>
        <ecNumber evidence="3">2.7.13.3</ecNumber>
    </recommendedName>
</protein>
<feature type="domain" description="Histidine kinase" evidence="12">
    <location>
        <begin position="529"/>
        <end position="752"/>
    </location>
</feature>
<dbReference type="Pfam" id="PF00360">
    <property type="entry name" value="PHY"/>
    <property type="match status" value="1"/>
</dbReference>
<evidence type="ECO:0000256" key="6">
    <source>
        <dbReference type="ARBA" id="ARBA00022606"/>
    </source>
</evidence>
<dbReference type="InterPro" id="IPR005467">
    <property type="entry name" value="His_kinase_dom"/>
</dbReference>
<organism evidence="13 14">
    <name type="scientific">Flavobacterium panici</name>
    <dbReference type="NCBI Taxonomy" id="2654843"/>
    <lineage>
        <taxon>Bacteria</taxon>
        <taxon>Pseudomonadati</taxon>
        <taxon>Bacteroidota</taxon>
        <taxon>Flavobacteriia</taxon>
        <taxon>Flavobacteriales</taxon>
        <taxon>Flavobacteriaceae</taxon>
        <taxon>Flavobacterium</taxon>
    </lineage>
</organism>
<dbReference type="Gene3D" id="3.30.450.20">
    <property type="entry name" value="PAS domain"/>
    <property type="match status" value="1"/>
</dbReference>
<dbReference type="SUPFAM" id="SSF47384">
    <property type="entry name" value="Homodimeric domain of signal transducing histidine kinase"/>
    <property type="match status" value="1"/>
</dbReference>
<dbReference type="InterPro" id="IPR029016">
    <property type="entry name" value="GAF-like_dom_sf"/>
</dbReference>
<evidence type="ECO:0000256" key="8">
    <source>
        <dbReference type="ARBA" id="ARBA00022777"/>
    </source>
</evidence>
<evidence type="ECO:0000256" key="10">
    <source>
        <dbReference type="ARBA" id="ARBA00023170"/>
    </source>
</evidence>
<feature type="domain" description="Phytochrome chromophore attachment site" evidence="11">
    <location>
        <begin position="146"/>
        <end position="304"/>
    </location>
</feature>
<evidence type="ECO:0000259" key="12">
    <source>
        <dbReference type="PROSITE" id="PS50109"/>
    </source>
</evidence>
<dbReference type="PANTHER" id="PTHR43304">
    <property type="entry name" value="PHYTOCHROME-LIKE PROTEIN CPH1"/>
    <property type="match status" value="1"/>
</dbReference>
<evidence type="ECO:0000256" key="1">
    <source>
        <dbReference type="ARBA" id="ARBA00000085"/>
    </source>
</evidence>
<dbReference type="InterPro" id="IPR036097">
    <property type="entry name" value="HisK_dim/P_sf"/>
</dbReference>
<keyword evidence="4" id="KW-0600">Photoreceptor protein</keyword>
<dbReference type="RefSeq" id="WP_180857873.1">
    <property type="nucleotide sequence ID" value="NZ_CAIJDE010000043.1"/>
</dbReference>
<dbReference type="SMART" id="SM00065">
    <property type="entry name" value="GAF"/>
    <property type="match status" value="1"/>
</dbReference>
<dbReference type="Proteomes" id="UP000533639">
    <property type="component" value="Unassembled WGS sequence"/>
</dbReference>
<evidence type="ECO:0000313" key="13">
    <source>
        <dbReference type="EMBL" id="CAC9974721.1"/>
    </source>
</evidence>
<dbReference type="PRINTS" id="PR01033">
    <property type="entry name" value="PHYTOCHROME"/>
</dbReference>
<dbReference type="GO" id="GO:0000155">
    <property type="term" value="F:phosphorelay sensor kinase activity"/>
    <property type="evidence" value="ECO:0007669"/>
    <property type="project" value="InterPro"/>
</dbReference>
<dbReference type="GO" id="GO:0006355">
    <property type="term" value="P:regulation of DNA-templated transcription"/>
    <property type="evidence" value="ECO:0007669"/>
    <property type="project" value="InterPro"/>
</dbReference>
<gene>
    <name evidence="13" type="primary">cph1</name>
    <name evidence="13" type="ORF">FLAPXU55_02418</name>
</gene>
<dbReference type="SUPFAM" id="SSF55785">
    <property type="entry name" value="PYP-like sensor domain (PAS domain)"/>
    <property type="match status" value="1"/>
</dbReference>
<dbReference type="SUPFAM" id="SSF55781">
    <property type="entry name" value="GAF domain-like"/>
    <property type="match status" value="2"/>
</dbReference>
<keyword evidence="14" id="KW-1185">Reference proteome</keyword>
<reference evidence="13 14" key="1">
    <citation type="submission" date="2020-06" db="EMBL/GenBank/DDBJ databases">
        <authorList>
            <person name="Criscuolo A."/>
        </authorList>
    </citation>
    <scope>NUCLEOTIDE SEQUENCE [LARGE SCALE GENOMIC DNA]</scope>
    <source>
        <strain evidence="13">PXU-55</strain>
    </source>
</reference>
<dbReference type="Gene3D" id="3.30.565.10">
    <property type="entry name" value="Histidine kinase-like ATPase, C-terminal domain"/>
    <property type="match status" value="1"/>
</dbReference>
<keyword evidence="6" id="KW-0716">Sensory transduction</keyword>
<accession>A0A9N8J1V8</accession>
<dbReference type="Pfam" id="PF02518">
    <property type="entry name" value="HATPase_c"/>
    <property type="match status" value="1"/>
</dbReference>
<dbReference type="PROSITE" id="PS50046">
    <property type="entry name" value="PHYTOCHROME_2"/>
    <property type="match status" value="1"/>
</dbReference>
<dbReference type="InterPro" id="IPR003018">
    <property type="entry name" value="GAF"/>
</dbReference>
<dbReference type="EC" id="2.7.13.3" evidence="3"/>
<evidence type="ECO:0000313" key="14">
    <source>
        <dbReference type="Proteomes" id="UP000533639"/>
    </source>
</evidence>
<evidence type="ECO:0000256" key="7">
    <source>
        <dbReference type="ARBA" id="ARBA00022679"/>
    </source>
</evidence>
<keyword evidence="8" id="KW-0418">Kinase</keyword>
<dbReference type="Pfam" id="PF08446">
    <property type="entry name" value="PAS_2"/>
    <property type="match status" value="1"/>
</dbReference>
<dbReference type="GO" id="GO:0009584">
    <property type="term" value="P:detection of visible light"/>
    <property type="evidence" value="ECO:0007669"/>
    <property type="project" value="InterPro"/>
</dbReference>
<proteinExistence type="inferred from homology"/>